<dbReference type="SUPFAM" id="SSF103473">
    <property type="entry name" value="MFS general substrate transporter"/>
    <property type="match status" value="1"/>
</dbReference>
<dbReference type="InterPro" id="IPR020846">
    <property type="entry name" value="MFS_dom"/>
</dbReference>
<dbReference type="PANTHER" id="PTHR42718">
    <property type="entry name" value="MAJOR FACILITATOR SUPERFAMILY MULTIDRUG TRANSPORTER MFSC"/>
    <property type="match status" value="1"/>
</dbReference>
<evidence type="ECO:0000256" key="5">
    <source>
        <dbReference type="ARBA" id="ARBA00022692"/>
    </source>
</evidence>
<feature type="transmembrane region" description="Helical" evidence="8">
    <location>
        <begin position="110"/>
        <end position="135"/>
    </location>
</feature>
<feature type="transmembrane region" description="Helical" evidence="8">
    <location>
        <begin position="18"/>
        <end position="37"/>
    </location>
</feature>
<comment type="subcellular location">
    <subcellularLocation>
        <location evidence="1">Cell membrane</location>
        <topology evidence="1">Multi-pass membrane protein</topology>
    </subcellularLocation>
</comment>
<feature type="domain" description="Major facilitator superfamily (MFS) profile" evidence="9">
    <location>
        <begin position="19"/>
        <end position="513"/>
    </location>
</feature>
<keyword evidence="3" id="KW-0813">Transport</keyword>
<accession>A0ABV2R2A9</accession>
<keyword evidence="5 8" id="KW-0812">Transmembrane</keyword>
<evidence type="ECO:0000256" key="4">
    <source>
        <dbReference type="ARBA" id="ARBA00022475"/>
    </source>
</evidence>
<evidence type="ECO:0000256" key="6">
    <source>
        <dbReference type="ARBA" id="ARBA00022989"/>
    </source>
</evidence>
<dbReference type="EMBL" id="JBEPSM010000002">
    <property type="protein sequence ID" value="MET4635406.1"/>
    <property type="molecule type" value="Genomic_DNA"/>
</dbReference>
<evidence type="ECO:0000256" key="3">
    <source>
        <dbReference type="ARBA" id="ARBA00022448"/>
    </source>
</evidence>
<feature type="transmembrane region" description="Helical" evidence="8">
    <location>
        <begin position="237"/>
        <end position="258"/>
    </location>
</feature>
<dbReference type="Pfam" id="PF07690">
    <property type="entry name" value="MFS_1"/>
    <property type="match status" value="1"/>
</dbReference>
<dbReference type="InterPro" id="IPR004638">
    <property type="entry name" value="EmrB-like"/>
</dbReference>
<feature type="transmembrane region" description="Helical" evidence="8">
    <location>
        <begin position="482"/>
        <end position="505"/>
    </location>
</feature>
<feature type="transmembrane region" description="Helical" evidence="8">
    <location>
        <begin position="341"/>
        <end position="360"/>
    </location>
</feature>
<reference evidence="10 11" key="1">
    <citation type="submission" date="2024-06" db="EMBL/GenBank/DDBJ databases">
        <title>Sorghum-associated microbial communities from plants grown in Nebraska, USA.</title>
        <authorList>
            <person name="Schachtman D."/>
        </authorList>
    </citation>
    <scope>NUCLEOTIDE SEQUENCE [LARGE SCALE GENOMIC DNA]</scope>
    <source>
        <strain evidence="10 11">3207</strain>
    </source>
</reference>
<sequence>MAGPQPPALPVMTPRRTLGFVAMAVGMFMAILDIQIVSSSLTEIQAGLSASSQEISWVQTAYLIAEIIMIPLSGFLGRALSTRYLFAIAAGGFTITSIGCASSSSIGEMIAWRAAQGFIGGGMIPAVFAAAFTIFPPNRRAMVSAIVGLIATLAPTVGPTIGGYLTNIFSWHWLFLVNVIPGICVTLGVLAFVDWDKPNFKLLQRFDYMGLVTLALFLGSLEYVLEEGSANDWFQDETIATLAVVTVVAGVLFFWRVLRAQEPIVDVRAFQNRNFATGALFSFMLGVGLYGLVYLYPVYLARVRGYDSLQIGETMFVTGLFMMITAPIVGRLGQKMDPRYMMAFGLSLFALSCLELVPITKDWAFNELFIPQAMRGVALMTSMMPVSMLALGTLPPERMKNASGLFNLTRNLGGAVGLAVITTILNNRWDLHITRLHEQVQWGREAATERLDMMTKGFAATMGSDANLAAIKTLTQSVKREALVMAFSDVFLVLAVIFALIVLLVPLAQKPQAAPAGGGGGH</sequence>
<evidence type="ECO:0000313" key="11">
    <source>
        <dbReference type="Proteomes" id="UP001549321"/>
    </source>
</evidence>
<dbReference type="Proteomes" id="UP001549321">
    <property type="component" value="Unassembled WGS sequence"/>
</dbReference>
<dbReference type="Gene3D" id="1.20.1720.10">
    <property type="entry name" value="Multidrug resistance protein D"/>
    <property type="match status" value="1"/>
</dbReference>
<keyword evidence="11" id="KW-1185">Reference proteome</keyword>
<dbReference type="InterPro" id="IPR036259">
    <property type="entry name" value="MFS_trans_sf"/>
</dbReference>
<feature type="transmembrane region" description="Helical" evidence="8">
    <location>
        <begin position="372"/>
        <end position="391"/>
    </location>
</feature>
<comment type="similarity">
    <text evidence="2">Belongs to the major facilitator superfamily. EmrB family.</text>
</comment>
<proteinExistence type="inferred from homology"/>
<dbReference type="Gene3D" id="1.20.1250.20">
    <property type="entry name" value="MFS general substrate transporter like domains"/>
    <property type="match status" value="1"/>
</dbReference>
<evidence type="ECO:0000256" key="2">
    <source>
        <dbReference type="ARBA" id="ARBA00008537"/>
    </source>
</evidence>
<keyword evidence="6 8" id="KW-1133">Transmembrane helix</keyword>
<dbReference type="NCBIfam" id="TIGR00711">
    <property type="entry name" value="efflux_EmrB"/>
    <property type="match status" value="1"/>
</dbReference>
<feature type="transmembrane region" description="Helical" evidence="8">
    <location>
        <begin position="142"/>
        <end position="165"/>
    </location>
</feature>
<dbReference type="CDD" id="cd17503">
    <property type="entry name" value="MFS_LmrB_MDR_like"/>
    <property type="match status" value="1"/>
</dbReference>
<evidence type="ECO:0000256" key="1">
    <source>
        <dbReference type="ARBA" id="ARBA00004651"/>
    </source>
</evidence>
<feature type="transmembrane region" description="Helical" evidence="8">
    <location>
        <begin position="171"/>
        <end position="193"/>
    </location>
</feature>
<evidence type="ECO:0000256" key="7">
    <source>
        <dbReference type="ARBA" id="ARBA00023136"/>
    </source>
</evidence>
<organism evidence="10 11">
    <name type="scientific">Kaistia defluvii</name>
    <dbReference type="NCBI Taxonomy" id="410841"/>
    <lineage>
        <taxon>Bacteria</taxon>
        <taxon>Pseudomonadati</taxon>
        <taxon>Pseudomonadota</taxon>
        <taxon>Alphaproteobacteria</taxon>
        <taxon>Hyphomicrobiales</taxon>
        <taxon>Kaistiaceae</taxon>
        <taxon>Kaistia</taxon>
    </lineage>
</organism>
<protein>
    <submittedName>
        <fullName evidence="10">DHA2 family multidrug resistance protein</fullName>
    </submittedName>
</protein>
<comment type="caution">
    <text evidence="10">The sequence shown here is derived from an EMBL/GenBank/DDBJ whole genome shotgun (WGS) entry which is preliminary data.</text>
</comment>
<gene>
    <name evidence="10" type="ORF">ABIE08_003352</name>
</gene>
<evidence type="ECO:0000313" key="10">
    <source>
        <dbReference type="EMBL" id="MET4635406.1"/>
    </source>
</evidence>
<feature type="transmembrane region" description="Helical" evidence="8">
    <location>
        <begin position="279"/>
        <end position="299"/>
    </location>
</feature>
<evidence type="ECO:0000256" key="8">
    <source>
        <dbReference type="SAM" id="Phobius"/>
    </source>
</evidence>
<dbReference type="PANTHER" id="PTHR42718:SF9">
    <property type="entry name" value="MAJOR FACILITATOR SUPERFAMILY MULTIDRUG TRANSPORTER MFSC"/>
    <property type="match status" value="1"/>
</dbReference>
<feature type="transmembrane region" description="Helical" evidence="8">
    <location>
        <begin position="205"/>
        <end position="225"/>
    </location>
</feature>
<dbReference type="RefSeq" id="WP_354552715.1">
    <property type="nucleotide sequence ID" value="NZ_JBEPSM010000002.1"/>
</dbReference>
<keyword evidence="7 8" id="KW-0472">Membrane</keyword>
<dbReference type="PROSITE" id="PS50850">
    <property type="entry name" value="MFS"/>
    <property type="match status" value="1"/>
</dbReference>
<feature type="transmembrane region" description="Helical" evidence="8">
    <location>
        <begin position="84"/>
        <end position="104"/>
    </location>
</feature>
<keyword evidence="4" id="KW-1003">Cell membrane</keyword>
<feature type="transmembrane region" description="Helical" evidence="8">
    <location>
        <begin position="57"/>
        <end position="77"/>
    </location>
</feature>
<dbReference type="InterPro" id="IPR011701">
    <property type="entry name" value="MFS"/>
</dbReference>
<feature type="transmembrane region" description="Helical" evidence="8">
    <location>
        <begin position="311"/>
        <end position="329"/>
    </location>
</feature>
<evidence type="ECO:0000259" key="9">
    <source>
        <dbReference type="PROSITE" id="PS50850"/>
    </source>
</evidence>
<name>A0ABV2R2A9_9HYPH</name>